<protein>
    <submittedName>
        <fullName evidence="1">Uncharacterized protein</fullName>
    </submittedName>
</protein>
<accession>A0A2A9CT27</accession>
<name>A0A2A9CT27_9ACTN</name>
<organism evidence="1 2">
    <name type="scientific">Propionicimonas paludicola</name>
    <dbReference type="NCBI Taxonomy" id="185243"/>
    <lineage>
        <taxon>Bacteria</taxon>
        <taxon>Bacillati</taxon>
        <taxon>Actinomycetota</taxon>
        <taxon>Actinomycetes</taxon>
        <taxon>Propionibacteriales</taxon>
        <taxon>Nocardioidaceae</taxon>
        <taxon>Propionicimonas</taxon>
    </lineage>
</organism>
<sequence>MRGRWVLIGLLWIATVAGTSALVWTVISVAGLRGGNTAMVASAPADPDGTAVPGYWRGAVGRVTATCKGDDISIGTVVPQPGYTAEFYNRGPVRLELEFEGTQGGSDVYLIVRCVDGAPQFQHR</sequence>
<gene>
    <name evidence="1" type="ORF">ATK74_2157</name>
</gene>
<comment type="caution">
    <text evidence="1">The sequence shown here is derived from an EMBL/GenBank/DDBJ whole genome shotgun (WGS) entry which is preliminary data.</text>
</comment>
<proteinExistence type="predicted"/>
<dbReference type="OrthoDB" id="3521160at2"/>
<reference evidence="1 2" key="1">
    <citation type="submission" date="2017-10" db="EMBL/GenBank/DDBJ databases">
        <title>Sequencing the genomes of 1000 actinobacteria strains.</title>
        <authorList>
            <person name="Klenk H.-P."/>
        </authorList>
    </citation>
    <scope>NUCLEOTIDE SEQUENCE [LARGE SCALE GENOMIC DNA]</scope>
    <source>
        <strain evidence="1 2">DSM 15597</strain>
    </source>
</reference>
<evidence type="ECO:0000313" key="2">
    <source>
        <dbReference type="Proteomes" id="UP000226079"/>
    </source>
</evidence>
<dbReference type="RefSeq" id="WP_098460999.1">
    <property type="nucleotide sequence ID" value="NZ_PDJC01000001.1"/>
</dbReference>
<dbReference type="AlphaFoldDB" id="A0A2A9CT27"/>
<dbReference type="EMBL" id="PDJC01000001">
    <property type="protein sequence ID" value="PFG17584.1"/>
    <property type="molecule type" value="Genomic_DNA"/>
</dbReference>
<keyword evidence="2" id="KW-1185">Reference proteome</keyword>
<dbReference type="Proteomes" id="UP000226079">
    <property type="component" value="Unassembled WGS sequence"/>
</dbReference>
<evidence type="ECO:0000313" key="1">
    <source>
        <dbReference type="EMBL" id="PFG17584.1"/>
    </source>
</evidence>